<dbReference type="AlphaFoldDB" id="A0A9P4LXD0"/>
<gene>
    <name evidence="6" type="ORF">K490DRAFT_68281</name>
</gene>
<reference evidence="6" key="1">
    <citation type="journal article" date="2020" name="Stud. Mycol.">
        <title>101 Dothideomycetes genomes: a test case for predicting lifestyles and emergence of pathogens.</title>
        <authorList>
            <person name="Haridas S."/>
            <person name="Albert R."/>
            <person name="Binder M."/>
            <person name="Bloem J."/>
            <person name="Labutti K."/>
            <person name="Salamov A."/>
            <person name="Andreopoulos B."/>
            <person name="Baker S."/>
            <person name="Barry K."/>
            <person name="Bills G."/>
            <person name="Bluhm B."/>
            <person name="Cannon C."/>
            <person name="Castanera R."/>
            <person name="Culley D."/>
            <person name="Daum C."/>
            <person name="Ezra D."/>
            <person name="Gonzalez J."/>
            <person name="Henrissat B."/>
            <person name="Kuo A."/>
            <person name="Liang C."/>
            <person name="Lipzen A."/>
            <person name="Lutzoni F."/>
            <person name="Magnuson J."/>
            <person name="Mondo S."/>
            <person name="Nolan M."/>
            <person name="Ohm R."/>
            <person name="Pangilinan J."/>
            <person name="Park H.-J."/>
            <person name="Ramirez L."/>
            <person name="Alfaro M."/>
            <person name="Sun H."/>
            <person name="Tritt A."/>
            <person name="Yoshinaga Y."/>
            <person name="Zwiers L.-H."/>
            <person name="Turgeon B."/>
            <person name="Goodwin S."/>
            <person name="Spatafora J."/>
            <person name="Crous P."/>
            <person name="Grigoriev I."/>
        </authorList>
    </citation>
    <scope>NUCLEOTIDE SEQUENCE</scope>
    <source>
        <strain evidence="6">CBS 121410</strain>
    </source>
</reference>
<dbReference type="InterPro" id="IPR019786">
    <property type="entry name" value="Zinc_finger_PHD-type_CS"/>
</dbReference>
<evidence type="ECO:0000313" key="7">
    <source>
        <dbReference type="Proteomes" id="UP000799776"/>
    </source>
</evidence>
<organism evidence="6 7">
    <name type="scientific">Saccharata proteae CBS 121410</name>
    <dbReference type="NCBI Taxonomy" id="1314787"/>
    <lineage>
        <taxon>Eukaryota</taxon>
        <taxon>Fungi</taxon>
        <taxon>Dikarya</taxon>
        <taxon>Ascomycota</taxon>
        <taxon>Pezizomycotina</taxon>
        <taxon>Dothideomycetes</taxon>
        <taxon>Dothideomycetes incertae sedis</taxon>
        <taxon>Botryosphaeriales</taxon>
        <taxon>Saccharataceae</taxon>
        <taxon>Saccharata</taxon>
    </lineage>
</organism>
<comment type="caution">
    <text evidence="6">The sequence shown here is derived from an EMBL/GenBank/DDBJ whole genome shotgun (WGS) entry which is preliminary data.</text>
</comment>
<evidence type="ECO:0000256" key="3">
    <source>
        <dbReference type="ARBA" id="ARBA00022833"/>
    </source>
</evidence>
<dbReference type="InterPro" id="IPR013083">
    <property type="entry name" value="Znf_RING/FYVE/PHD"/>
</dbReference>
<proteinExistence type="predicted"/>
<accession>A0A9P4LXD0</accession>
<dbReference type="Proteomes" id="UP000799776">
    <property type="component" value="Unassembled WGS sequence"/>
</dbReference>
<keyword evidence="2" id="KW-0863">Zinc-finger</keyword>
<dbReference type="Gene3D" id="3.30.40.10">
    <property type="entry name" value="Zinc/RING finger domain, C3HC4 (zinc finger)"/>
    <property type="match status" value="1"/>
</dbReference>
<dbReference type="EMBL" id="ML978736">
    <property type="protein sequence ID" value="KAF2084868.1"/>
    <property type="molecule type" value="Genomic_DNA"/>
</dbReference>
<keyword evidence="1" id="KW-0479">Metal-binding</keyword>
<evidence type="ECO:0000256" key="2">
    <source>
        <dbReference type="ARBA" id="ARBA00022771"/>
    </source>
</evidence>
<evidence type="ECO:0000256" key="4">
    <source>
        <dbReference type="SAM" id="MobiDB-lite"/>
    </source>
</evidence>
<protein>
    <recommendedName>
        <fullName evidence="5">Zinc finger PHD-type domain-containing protein</fullName>
    </recommendedName>
</protein>
<dbReference type="SMART" id="SM00249">
    <property type="entry name" value="PHD"/>
    <property type="match status" value="1"/>
</dbReference>
<keyword evidence="7" id="KW-1185">Reference proteome</keyword>
<keyword evidence="3" id="KW-0862">Zinc</keyword>
<feature type="domain" description="Zinc finger PHD-type" evidence="5">
    <location>
        <begin position="22"/>
        <end position="74"/>
    </location>
</feature>
<evidence type="ECO:0000313" key="6">
    <source>
        <dbReference type="EMBL" id="KAF2084868.1"/>
    </source>
</evidence>
<name>A0A9P4LXD0_9PEZI</name>
<evidence type="ECO:0000259" key="5">
    <source>
        <dbReference type="SMART" id="SM00249"/>
    </source>
</evidence>
<dbReference type="SUPFAM" id="SSF57903">
    <property type="entry name" value="FYVE/PHD zinc finger"/>
    <property type="match status" value="1"/>
</dbReference>
<feature type="region of interest" description="Disordered" evidence="4">
    <location>
        <begin position="227"/>
        <end position="247"/>
    </location>
</feature>
<dbReference type="PROSITE" id="PS01359">
    <property type="entry name" value="ZF_PHD_1"/>
    <property type="match status" value="1"/>
</dbReference>
<dbReference type="InterPro" id="IPR001965">
    <property type="entry name" value="Znf_PHD"/>
</dbReference>
<dbReference type="GO" id="GO:0008270">
    <property type="term" value="F:zinc ion binding"/>
    <property type="evidence" value="ECO:0007669"/>
    <property type="project" value="UniProtKB-KW"/>
</dbReference>
<evidence type="ECO:0000256" key="1">
    <source>
        <dbReference type="ARBA" id="ARBA00022723"/>
    </source>
</evidence>
<dbReference type="InterPro" id="IPR011011">
    <property type="entry name" value="Znf_FYVE_PHD"/>
</dbReference>
<sequence length="247" mass="27415">MSPSTLSPKGGRVTGYKAPRGYCICDQPEAMKTMIKCADEYCLTGWHHTECVGLSAKVLRARDPTQPWYCPACNYHRGGFFQPNTTSTTSTTSYFPSRPPSKDAYRLIELEPPKEAYPYGLGKPIANANEEETTPSELDTSTFVQEDQTLDFHDFFDELVGDAASQPDTSTFVQEQQMQDFHDFFDESVGDTASQPDTSTFVQEQRTEDFHSACDSLLLAVKRPRCGSDDHTPGSCEGGKEDGTGLW</sequence>